<evidence type="ECO:0000256" key="3">
    <source>
        <dbReference type="ARBA" id="ARBA00004286"/>
    </source>
</evidence>
<evidence type="ECO:0000256" key="19">
    <source>
        <dbReference type="ARBA" id="ARBA00072646"/>
    </source>
</evidence>
<evidence type="ECO:0000256" key="5">
    <source>
        <dbReference type="ARBA" id="ARBA00010171"/>
    </source>
</evidence>
<evidence type="ECO:0000313" key="24">
    <source>
        <dbReference type="Proteomes" id="UP001204833"/>
    </source>
</evidence>
<comment type="function">
    <text evidence="1">Processively dephosphorylates Ser-5 of the heptad repeats YSPTSPS in the C-terminal domain of the largest RNA polymerase II subunit (RPB1).</text>
</comment>
<evidence type="ECO:0000256" key="18">
    <source>
        <dbReference type="ARBA" id="ARBA00048336"/>
    </source>
</evidence>
<evidence type="ECO:0000256" key="7">
    <source>
        <dbReference type="ARBA" id="ARBA00017215"/>
    </source>
</evidence>
<dbReference type="GO" id="GO:0005847">
    <property type="term" value="C:mRNA cleavage and polyadenylation specificity factor complex"/>
    <property type="evidence" value="ECO:0007669"/>
    <property type="project" value="UniProtKB-ARBA"/>
</dbReference>
<keyword evidence="24" id="KW-1185">Reference proteome</keyword>
<dbReference type="Gene3D" id="1.10.287.1490">
    <property type="match status" value="1"/>
</dbReference>
<evidence type="ECO:0000256" key="13">
    <source>
        <dbReference type="ARBA" id="ARBA00022840"/>
    </source>
</evidence>
<keyword evidence="15 20" id="KW-0175">Coiled coil</keyword>
<keyword evidence="16" id="KW-0539">Nucleus</keyword>
<feature type="domain" description="RecF/RecN/SMC N-terminal" evidence="22">
    <location>
        <begin position="246"/>
        <end position="1248"/>
    </location>
</feature>
<dbReference type="FunFam" id="3.40.50.300:FF:001301">
    <property type="entry name" value="Structural maintenance of chromosomes 5"/>
    <property type="match status" value="1"/>
</dbReference>
<dbReference type="GO" id="GO:0030915">
    <property type="term" value="C:Smc5-Smc6 complex"/>
    <property type="evidence" value="ECO:0007669"/>
    <property type="project" value="TreeGrafter"/>
</dbReference>
<dbReference type="GO" id="GO:0003697">
    <property type="term" value="F:single-stranded DNA binding"/>
    <property type="evidence" value="ECO:0007669"/>
    <property type="project" value="TreeGrafter"/>
</dbReference>
<comment type="caution">
    <text evidence="23">The sequence shown here is derived from an EMBL/GenBank/DDBJ whole genome shotgun (WGS) entry which is preliminary data.</text>
</comment>
<dbReference type="Proteomes" id="UP001204833">
    <property type="component" value="Unassembled WGS sequence"/>
</dbReference>
<keyword evidence="11" id="KW-0547">Nucleotide-binding</keyword>
<dbReference type="GeneID" id="76153305"/>
<feature type="coiled-coil region" evidence="20">
    <location>
        <begin position="422"/>
        <end position="639"/>
    </location>
</feature>
<dbReference type="PANTHER" id="PTHR45916:SF1">
    <property type="entry name" value="STRUCTURAL MAINTENANCE OF CHROMOSOMES PROTEIN 5"/>
    <property type="match status" value="1"/>
</dbReference>
<name>A0AAD5BAR6_9ASCO</name>
<evidence type="ECO:0000256" key="8">
    <source>
        <dbReference type="ARBA" id="ARBA00018687"/>
    </source>
</evidence>
<dbReference type="EMBL" id="JAIHNG010000177">
    <property type="protein sequence ID" value="KAI5948863.1"/>
    <property type="molecule type" value="Genomic_DNA"/>
</dbReference>
<evidence type="ECO:0000256" key="9">
    <source>
        <dbReference type="ARBA" id="ARBA00022454"/>
    </source>
</evidence>
<keyword evidence="14" id="KW-0904">Protein phosphatase</keyword>
<evidence type="ECO:0000256" key="17">
    <source>
        <dbReference type="ARBA" id="ARBA00047761"/>
    </source>
</evidence>
<dbReference type="Gene3D" id="3.40.50.300">
    <property type="entry name" value="P-loop containing nucleotide triphosphate hydrolases"/>
    <property type="match status" value="2"/>
</dbReference>
<comment type="catalytic activity">
    <reaction evidence="17">
        <text>O-phospho-L-seryl-[protein] + H2O = L-seryl-[protein] + phosphate</text>
        <dbReference type="Rhea" id="RHEA:20629"/>
        <dbReference type="Rhea" id="RHEA-COMP:9863"/>
        <dbReference type="Rhea" id="RHEA-COMP:11604"/>
        <dbReference type="ChEBI" id="CHEBI:15377"/>
        <dbReference type="ChEBI" id="CHEBI:29999"/>
        <dbReference type="ChEBI" id="CHEBI:43474"/>
        <dbReference type="ChEBI" id="CHEBI:83421"/>
        <dbReference type="EC" id="3.1.3.16"/>
    </reaction>
</comment>
<evidence type="ECO:0000256" key="2">
    <source>
        <dbReference type="ARBA" id="ARBA00004123"/>
    </source>
</evidence>
<dbReference type="Gene3D" id="3.40.50.2300">
    <property type="match status" value="2"/>
</dbReference>
<reference evidence="23 24" key="1">
    <citation type="journal article" date="2022" name="DNA Res.">
        <title>Genome analysis of five recently described species of the CUG-Ser clade uncovers Candida theae as a new hybrid lineage with pathogenic potential in the Candida parapsilosis species complex.</title>
        <authorList>
            <person name="Mixao V."/>
            <person name="Del Olmo V."/>
            <person name="Hegedusova E."/>
            <person name="Saus E."/>
            <person name="Pryszcz L."/>
            <person name="Cillingova A."/>
            <person name="Nosek J."/>
            <person name="Gabaldon T."/>
        </authorList>
    </citation>
    <scope>NUCLEOTIDE SEQUENCE [LARGE SCALE GENOMIC DNA]</scope>
    <source>
        <strain evidence="23 24">CBS 12239</strain>
    </source>
</reference>
<keyword evidence="13" id="KW-0067">ATP-binding</keyword>
<dbReference type="GO" id="GO:0031124">
    <property type="term" value="P:mRNA 3'-end processing"/>
    <property type="evidence" value="ECO:0007669"/>
    <property type="project" value="UniProtKB-ARBA"/>
</dbReference>
<dbReference type="GO" id="GO:0005524">
    <property type="term" value="F:ATP binding"/>
    <property type="evidence" value="ECO:0007669"/>
    <property type="project" value="UniProtKB-KW"/>
</dbReference>
<comment type="similarity">
    <text evidence="5">Belongs to the SMC family. SMC5 subfamily.</text>
</comment>
<keyword evidence="12" id="KW-0378">Hydrolase</keyword>
<comment type="catalytic activity">
    <reaction evidence="18">
        <text>O-phospho-L-threonyl-[protein] + H2O = L-threonyl-[protein] + phosphate</text>
        <dbReference type="Rhea" id="RHEA:47004"/>
        <dbReference type="Rhea" id="RHEA-COMP:11060"/>
        <dbReference type="Rhea" id="RHEA-COMP:11605"/>
        <dbReference type="ChEBI" id="CHEBI:15377"/>
        <dbReference type="ChEBI" id="CHEBI:30013"/>
        <dbReference type="ChEBI" id="CHEBI:43474"/>
        <dbReference type="ChEBI" id="CHEBI:61977"/>
        <dbReference type="EC" id="3.1.3.16"/>
    </reaction>
</comment>
<dbReference type="GO" id="GO:0008420">
    <property type="term" value="F:RNA polymerase II CTD heptapeptide repeat phosphatase activity"/>
    <property type="evidence" value="ECO:0007669"/>
    <property type="project" value="UniProtKB-ARBA"/>
</dbReference>
<evidence type="ECO:0000256" key="11">
    <source>
        <dbReference type="ARBA" id="ARBA00022741"/>
    </source>
</evidence>
<evidence type="ECO:0000256" key="4">
    <source>
        <dbReference type="ARBA" id="ARBA00008978"/>
    </source>
</evidence>
<dbReference type="InterPro" id="IPR006811">
    <property type="entry name" value="RNA_pol_II_suA"/>
</dbReference>
<accession>A0AAD5BAR6</accession>
<dbReference type="FunFam" id="3.40.50.2300:FF:000039">
    <property type="entry name" value="RNA polymerase II subunit A C-terminal domain phosphatase"/>
    <property type="match status" value="1"/>
</dbReference>
<feature type="coiled-coil region" evidence="20">
    <location>
        <begin position="1090"/>
        <end position="1117"/>
    </location>
</feature>
<comment type="similarity">
    <text evidence="4">Belongs to the SSU72 phosphatase family.</text>
</comment>
<sequence>MIMDSLKICTVCASNNNRSMEAHKQLSDAGYDVHSFGTGSAVRLPGPSIDKPNVYSFGTPYERIYQELLSQNARKLYESNGVLHMLERNKSVKAAPEKWQENSYAGKFDLVITCEERCFDSVLEDLMLRLYNNNLQSDLKRVVHVINVEIKDDNENAIIGGKGILKLVNMIHDFKRKQQEKKGEIEDESDIILEDQMMGILTEWQRDHAHLQTLYSDRGSTMSDTDHQHVSKRRKVRDKASFQPGFLRKIKVWNFTTYSYTEFVLSPTLNMIIGPNGSGKSTLVAAICIGLAGKIDLIKRKNLKSMIKTGHDRAVVEITMENFPGKPPLVIKRDFSAKDSVWSIDNKKSTESAVKSLREKFNIQLDNLCHFLPQERVAEFAGMSPEKLLLETERTLKNGRLLALHEDLIEKDAISQDYLIKIDAIKTRLEHLYTQRSKLEEEVQKLQDYDRKVKEIETHKAMLPYARYNDLKKKRTELKEQWDQAKRRYISFDRNFDPLRNDVSRLEGAIESQRRNHQDALKERDVLMKKIDGYKRDVSKIQDAISDSLASLKGYREKSDSKKRELEEVRKELATLTTQLESIERVDKEQLEALNTKYAETRARLRETEEKLREENNQTGDLRSDLNNLTRNVQREESKLQGNDKLELLLSAAQGKSYRLRDESFKAHRKLRDMANLDFTYFEAPVISCNVTDKSLAPAMEKIIDNNTLFAITTTTGQAYDKMNNFSKQTRLNIPLRKVDNDEPPRPRYSQNELRSFGFDGYLSDFLTGPKEVLHMIYNTAKIHTIPVTKNQLSPQQVDRLTKSPDITFKKFVAGDTLFNIHASKYGSKQVYYESEKIGGKSQFFAVSGISDQDRQRINSTLASLNHKISEKREVYQSHKGKIEQYSSDVRTIRYEMSEIKNEQQEVQRMMSEVTNLEAKISSKKEKERKLEEDSNKDYSRKVRHHEHKIAELYGELAQQSMVLSQQHVLLSDAQIKCKFQELQLITLRNKLDSAFELIGALESIKKELASDVAKYKAEYNKIKDSPEYREYREKHESLTEDERKQIAEFARPYLDTDTFTEHTIRTKIHHLDDELSVMSMGDQGSITTLRKIVQDIEMAETDLPKLESEKHSLDERIKTISTEWDRDLSKFVDKISVAFSRRFAKVASEGQVALAKADRFKDWKLQILVKFRSESELKVLDNQSQSGGERAVSTIFYIMSLQGLSDAPFRIVDEINQGMDPKNEQMAHRYLVHTACQNNKSQYFLVTPKLLTGLYYHPDMVVHCIFTGPMIEENNDQRENGFLDYVNRLVPV</sequence>
<feature type="region of interest" description="Disordered" evidence="21">
    <location>
        <begin position="922"/>
        <end position="942"/>
    </location>
</feature>
<evidence type="ECO:0000256" key="6">
    <source>
        <dbReference type="ARBA" id="ARBA00013081"/>
    </source>
</evidence>
<dbReference type="InterPro" id="IPR003395">
    <property type="entry name" value="RecF/RecN/SMC_N"/>
</dbReference>
<evidence type="ECO:0000256" key="16">
    <source>
        <dbReference type="ARBA" id="ARBA00023242"/>
    </source>
</evidence>
<evidence type="ECO:0000259" key="22">
    <source>
        <dbReference type="Pfam" id="PF02463"/>
    </source>
</evidence>
<comment type="subcellular location">
    <subcellularLocation>
        <location evidence="3">Chromosome</location>
    </subcellularLocation>
    <subcellularLocation>
        <location evidence="2">Nucleus</location>
    </subcellularLocation>
</comment>
<dbReference type="PANTHER" id="PTHR45916">
    <property type="entry name" value="STRUCTURAL MAINTENANCE OF CHROMOSOMES PROTEIN 5"/>
    <property type="match status" value="1"/>
</dbReference>
<proteinExistence type="inferred from homology"/>
<evidence type="ECO:0000256" key="10">
    <source>
        <dbReference type="ARBA" id="ARBA00022664"/>
    </source>
</evidence>
<dbReference type="InterPro" id="IPR027417">
    <property type="entry name" value="P-loop_NTPase"/>
</dbReference>
<dbReference type="RefSeq" id="XP_051606373.1">
    <property type="nucleotide sequence ID" value="XM_051754859.1"/>
</dbReference>
<feature type="compositionally biased region" description="Basic and acidic residues" evidence="21">
    <location>
        <begin position="922"/>
        <end position="941"/>
    </location>
</feature>
<evidence type="ECO:0000256" key="1">
    <source>
        <dbReference type="ARBA" id="ARBA00002497"/>
    </source>
</evidence>
<dbReference type="Pfam" id="PF02463">
    <property type="entry name" value="SMC_N"/>
    <property type="match status" value="1"/>
</dbReference>
<keyword evidence="9" id="KW-0158">Chromosome</keyword>
<dbReference type="Pfam" id="PF04722">
    <property type="entry name" value="Ssu72"/>
    <property type="match status" value="1"/>
</dbReference>
<gene>
    <name evidence="23" type="ORF">KGF57_005261</name>
</gene>
<organism evidence="23 24">
    <name type="scientific">Candida theae</name>
    <dbReference type="NCBI Taxonomy" id="1198502"/>
    <lineage>
        <taxon>Eukaryota</taxon>
        <taxon>Fungi</taxon>
        <taxon>Dikarya</taxon>
        <taxon>Ascomycota</taxon>
        <taxon>Saccharomycotina</taxon>
        <taxon>Pichiomycetes</taxon>
        <taxon>Debaryomycetaceae</taxon>
        <taxon>Candida/Lodderomyces clade</taxon>
        <taxon>Candida</taxon>
    </lineage>
</organism>
<evidence type="ECO:0000313" key="23">
    <source>
        <dbReference type="EMBL" id="KAI5948863.1"/>
    </source>
</evidence>
<dbReference type="GO" id="GO:0007059">
    <property type="term" value="P:chromosome segregation"/>
    <property type="evidence" value="ECO:0007669"/>
    <property type="project" value="UniProtKB-ARBA"/>
</dbReference>
<keyword evidence="10" id="KW-0507">mRNA processing</keyword>
<dbReference type="GO" id="GO:0000724">
    <property type="term" value="P:double-strand break repair via homologous recombination"/>
    <property type="evidence" value="ECO:0007669"/>
    <property type="project" value="TreeGrafter"/>
</dbReference>
<evidence type="ECO:0000256" key="15">
    <source>
        <dbReference type="ARBA" id="ARBA00023054"/>
    </source>
</evidence>
<evidence type="ECO:0000256" key="20">
    <source>
        <dbReference type="SAM" id="Coils"/>
    </source>
</evidence>
<dbReference type="EC" id="3.1.3.16" evidence="6"/>
<protein>
    <recommendedName>
        <fullName evidence="7">RNA polymerase II subunit A C-terminal domain phosphatase SSU72</fullName>
        <ecNumber evidence="6">3.1.3.16</ecNumber>
    </recommendedName>
    <alternativeName>
        <fullName evidence="19">RNA polymerase II subunit A C-terminal domain phosphatase ssu72</fullName>
    </alternativeName>
    <alternativeName>
        <fullName evidence="8">Structural maintenance of chromosomes protein 5</fullName>
    </alternativeName>
</protein>
<evidence type="ECO:0000256" key="21">
    <source>
        <dbReference type="SAM" id="MobiDB-lite"/>
    </source>
</evidence>
<evidence type="ECO:0000256" key="12">
    <source>
        <dbReference type="ARBA" id="ARBA00022801"/>
    </source>
</evidence>
<evidence type="ECO:0000256" key="14">
    <source>
        <dbReference type="ARBA" id="ARBA00022912"/>
    </source>
</evidence>
<dbReference type="SUPFAM" id="SSF52540">
    <property type="entry name" value="P-loop containing nucleoside triphosphate hydrolases"/>
    <property type="match status" value="1"/>
</dbReference>